<organism evidence="1 2">
    <name type="scientific">Ollibium composti</name>
    <dbReference type="NCBI Taxonomy" id="2675109"/>
    <lineage>
        <taxon>Bacteria</taxon>
        <taxon>Pseudomonadati</taxon>
        <taxon>Pseudomonadota</taxon>
        <taxon>Alphaproteobacteria</taxon>
        <taxon>Hyphomicrobiales</taxon>
        <taxon>Phyllobacteriaceae</taxon>
        <taxon>Ollibium</taxon>
    </lineage>
</organism>
<comment type="caution">
    <text evidence="1">The sequence shown here is derived from an EMBL/GenBank/DDBJ whole genome shotgun (WGS) entry which is preliminary data.</text>
</comment>
<keyword evidence="2" id="KW-1185">Reference proteome</keyword>
<dbReference type="InterPro" id="IPR007325">
    <property type="entry name" value="KFase/CYL"/>
</dbReference>
<accession>A0ABY2QAR6</accession>
<dbReference type="PANTHER" id="PTHR31118">
    <property type="entry name" value="CYCLASE-LIKE PROTEIN 2"/>
    <property type="match status" value="1"/>
</dbReference>
<dbReference type="Proteomes" id="UP000306441">
    <property type="component" value="Unassembled WGS sequence"/>
</dbReference>
<evidence type="ECO:0000313" key="2">
    <source>
        <dbReference type="Proteomes" id="UP000306441"/>
    </source>
</evidence>
<name>A0ABY2QAR6_9HYPH</name>
<dbReference type="InterPro" id="IPR037175">
    <property type="entry name" value="KFase_sf"/>
</dbReference>
<reference evidence="1 2" key="1">
    <citation type="submission" date="2019-04" db="EMBL/GenBank/DDBJ databases">
        <title>Mesorhizobium composti sp. nov., isolated from compost.</title>
        <authorList>
            <person name="Lin S.-Y."/>
            <person name="Hameed A."/>
            <person name="Hsieh Y.-T."/>
            <person name="Young C.-C."/>
        </authorList>
    </citation>
    <scope>NUCLEOTIDE SEQUENCE [LARGE SCALE GENOMIC DNA]</scope>
    <source>
        <strain evidence="1 2">CC-YTH430</strain>
    </source>
</reference>
<dbReference type="Pfam" id="PF04199">
    <property type="entry name" value="Cyclase"/>
    <property type="match status" value="1"/>
</dbReference>
<protein>
    <submittedName>
        <fullName evidence="1">Cyclase family protein</fullName>
    </submittedName>
</protein>
<dbReference type="Gene3D" id="3.50.30.50">
    <property type="entry name" value="Putative cyclase"/>
    <property type="match status" value="1"/>
</dbReference>
<dbReference type="RefSeq" id="WP_136354793.1">
    <property type="nucleotide sequence ID" value="NZ_SSNY01000002.1"/>
</dbReference>
<dbReference type="PANTHER" id="PTHR31118:SF12">
    <property type="entry name" value="CYCLASE-LIKE PROTEIN 2"/>
    <property type="match status" value="1"/>
</dbReference>
<proteinExistence type="predicted"/>
<evidence type="ECO:0000313" key="1">
    <source>
        <dbReference type="EMBL" id="THF59080.1"/>
    </source>
</evidence>
<dbReference type="SUPFAM" id="SSF102198">
    <property type="entry name" value="Putative cyclase"/>
    <property type="match status" value="1"/>
</dbReference>
<gene>
    <name evidence="1" type="ORF">E6C48_05385</name>
</gene>
<dbReference type="EMBL" id="SSNY01000002">
    <property type="protein sequence ID" value="THF59080.1"/>
    <property type="molecule type" value="Genomic_DNA"/>
</dbReference>
<sequence>MAAPDPLDFAAAIATGALRVVDLTATLTPDFPVIVLPPEFGQAAPVRIREISRYDGRGPGWYWNNITLGEHTGTHFDAPIHWYTGKDLPNNAVDTLPAEHMIAPACVIDCSGEAAADADFLLTRARVEAWEEEHGRIPRGHWVLLRTDWSKRSPRDYANLKEDGAHTPGPDAEVMKWLVEERGILGFGTETIGTDAGQASHFEPPHPAHHFLHGAGRYGLQCLCNLDRLPPTGAILITAPLKILNGSGSPLRVLAVTRP</sequence>